<dbReference type="PANTHER" id="PTHR23024:SF139">
    <property type="entry name" value="CARBOXYLESTERASE 15-RELATED"/>
    <property type="match status" value="1"/>
</dbReference>
<dbReference type="InterPro" id="IPR029058">
    <property type="entry name" value="AB_hydrolase_fold"/>
</dbReference>
<dbReference type="Proteomes" id="UP001314170">
    <property type="component" value="Unassembled WGS sequence"/>
</dbReference>
<proteinExistence type="inferred from homology"/>
<dbReference type="SUPFAM" id="SSF53474">
    <property type="entry name" value="alpha/beta-Hydrolases"/>
    <property type="match status" value="1"/>
</dbReference>
<dbReference type="InterPro" id="IPR050466">
    <property type="entry name" value="Carboxylest/Gibb_receptor"/>
</dbReference>
<evidence type="ECO:0000313" key="3">
    <source>
        <dbReference type="EMBL" id="CAK7339861.1"/>
    </source>
</evidence>
<keyword evidence="4" id="KW-1185">Reference proteome</keyword>
<feature type="domain" description="Alpha/beta hydrolase fold-3" evidence="2">
    <location>
        <begin position="85"/>
        <end position="155"/>
    </location>
</feature>
<protein>
    <recommendedName>
        <fullName evidence="2">Alpha/beta hydrolase fold-3 domain-containing protein</fullName>
    </recommendedName>
</protein>
<reference evidence="3 4" key="1">
    <citation type="submission" date="2024-01" db="EMBL/GenBank/DDBJ databases">
        <authorList>
            <person name="Waweru B."/>
        </authorList>
    </citation>
    <scope>NUCLEOTIDE SEQUENCE [LARGE SCALE GENOMIC DNA]</scope>
</reference>
<sequence>MLAMASSNKIAVEVPGWIQVFEDGTVDRTWTGPPEVGFLLKPVPRHEKFVAVRDQIIDPNNGRAVRVYISETNCNVQIKAKLPLILHLHGGCYCVTQPDWALYLALAVIVSVYLRLAPEHMLPVAFEDANAALPWLRANACSELSDQWLTNYADFTQSVFGR</sequence>
<dbReference type="Gene3D" id="3.40.50.1820">
    <property type="entry name" value="alpha/beta hydrolase"/>
    <property type="match status" value="1"/>
</dbReference>
<evidence type="ECO:0000256" key="1">
    <source>
        <dbReference type="ARBA" id="ARBA00010515"/>
    </source>
</evidence>
<gene>
    <name evidence="3" type="ORF">DCAF_LOCUS14937</name>
</gene>
<accession>A0AAV1RVQ3</accession>
<comment type="caution">
    <text evidence="3">The sequence shown here is derived from an EMBL/GenBank/DDBJ whole genome shotgun (WGS) entry which is preliminary data.</text>
</comment>
<organism evidence="3 4">
    <name type="scientific">Dovyalis caffra</name>
    <dbReference type="NCBI Taxonomy" id="77055"/>
    <lineage>
        <taxon>Eukaryota</taxon>
        <taxon>Viridiplantae</taxon>
        <taxon>Streptophyta</taxon>
        <taxon>Embryophyta</taxon>
        <taxon>Tracheophyta</taxon>
        <taxon>Spermatophyta</taxon>
        <taxon>Magnoliopsida</taxon>
        <taxon>eudicotyledons</taxon>
        <taxon>Gunneridae</taxon>
        <taxon>Pentapetalae</taxon>
        <taxon>rosids</taxon>
        <taxon>fabids</taxon>
        <taxon>Malpighiales</taxon>
        <taxon>Salicaceae</taxon>
        <taxon>Flacourtieae</taxon>
        <taxon>Dovyalis</taxon>
    </lineage>
</organism>
<comment type="similarity">
    <text evidence="1">Belongs to the 'GDXG' lipolytic enzyme family.</text>
</comment>
<name>A0AAV1RVQ3_9ROSI</name>
<dbReference type="Pfam" id="PF07859">
    <property type="entry name" value="Abhydrolase_3"/>
    <property type="match status" value="1"/>
</dbReference>
<evidence type="ECO:0000313" key="4">
    <source>
        <dbReference type="Proteomes" id="UP001314170"/>
    </source>
</evidence>
<dbReference type="GO" id="GO:0016787">
    <property type="term" value="F:hydrolase activity"/>
    <property type="evidence" value="ECO:0007669"/>
    <property type="project" value="InterPro"/>
</dbReference>
<dbReference type="AlphaFoldDB" id="A0AAV1RVQ3"/>
<dbReference type="PANTHER" id="PTHR23024">
    <property type="entry name" value="ARYLACETAMIDE DEACETYLASE"/>
    <property type="match status" value="1"/>
</dbReference>
<evidence type="ECO:0000259" key="2">
    <source>
        <dbReference type="Pfam" id="PF07859"/>
    </source>
</evidence>
<dbReference type="InterPro" id="IPR013094">
    <property type="entry name" value="AB_hydrolase_3"/>
</dbReference>
<dbReference type="EMBL" id="CAWUPB010001159">
    <property type="protein sequence ID" value="CAK7339861.1"/>
    <property type="molecule type" value="Genomic_DNA"/>
</dbReference>